<organism evidence="4 5">
    <name type="scientific">Croceicoccus esteveae</name>
    <dbReference type="NCBI Taxonomy" id="3075597"/>
    <lineage>
        <taxon>Bacteria</taxon>
        <taxon>Pseudomonadati</taxon>
        <taxon>Pseudomonadota</taxon>
        <taxon>Alphaproteobacteria</taxon>
        <taxon>Sphingomonadales</taxon>
        <taxon>Erythrobacteraceae</taxon>
        <taxon>Croceicoccus</taxon>
    </lineage>
</organism>
<gene>
    <name evidence="4" type="ORF">RM533_01715</name>
</gene>
<evidence type="ECO:0000256" key="1">
    <source>
        <dbReference type="ARBA" id="ARBA00022741"/>
    </source>
</evidence>
<comment type="caution">
    <text evidence="4">The sequence shown here is derived from an EMBL/GenBank/DDBJ whole genome shotgun (WGS) entry which is preliminary data.</text>
</comment>
<dbReference type="InterPro" id="IPR003593">
    <property type="entry name" value="AAA+_ATPase"/>
</dbReference>
<accession>A0ABU2ZE68</accession>
<dbReference type="SMART" id="SM00382">
    <property type="entry name" value="AAA"/>
    <property type="match status" value="1"/>
</dbReference>
<dbReference type="SUPFAM" id="SSF52540">
    <property type="entry name" value="P-loop containing nucleoside triphosphate hydrolases"/>
    <property type="match status" value="1"/>
</dbReference>
<dbReference type="Proteomes" id="UP001259803">
    <property type="component" value="Unassembled WGS sequence"/>
</dbReference>
<evidence type="ECO:0000313" key="5">
    <source>
        <dbReference type="Proteomes" id="UP001259803"/>
    </source>
</evidence>
<feature type="domain" description="ABC transporter" evidence="3">
    <location>
        <begin position="1"/>
        <end position="210"/>
    </location>
</feature>
<dbReference type="InterPro" id="IPR003439">
    <property type="entry name" value="ABC_transporter-like_ATP-bd"/>
</dbReference>
<evidence type="ECO:0000259" key="3">
    <source>
        <dbReference type="PROSITE" id="PS50893"/>
    </source>
</evidence>
<dbReference type="PANTHER" id="PTHR43514">
    <property type="entry name" value="ABC TRANSPORTER I FAMILY MEMBER 10"/>
    <property type="match status" value="1"/>
</dbReference>
<dbReference type="PANTHER" id="PTHR43514:SF4">
    <property type="entry name" value="ABC TRANSPORTER I FAMILY MEMBER 10"/>
    <property type="match status" value="1"/>
</dbReference>
<keyword evidence="1" id="KW-0547">Nucleotide-binding</keyword>
<proteinExistence type="predicted"/>
<dbReference type="InterPro" id="IPR017871">
    <property type="entry name" value="ABC_transporter-like_CS"/>
</dbReference>
<dbReference type="Gene3D" id="3.40.50.300">
    <property type="entry name" value="P-loop containing nucleotide triphosphate hydrolases"/>
    <property type="match status" value="1"/>
</dbReference>
<evidence type="ECO:0000256" key="2">
    <source>
        <dbReference type="ARBA" id="ARBA00022840"/>
    </source>
</evidence>
<keyword evidence="5" id="KW-1185">Reference proteome</keyword>
<dbReference type="InterPro" id="IPR050334">
    <property type="entry name" value="Molybdenum_import_ModC"/>
</dbReference>
<dbReference type="PROSITE" id="PS50893">
    <property type="entry name" value="ABC_TRANSPORTER_2"/>
    <property type="match status" value="1"/>
</dbReference>
<keyword evidence="2 4" id="KW-0067">ATP-binding</keyword>
<dbReference type="GO" id="GO:0005524">
    <property type="term" value="F:ATP binding"/>
    <property type="evidence" value="ECO:0007669"/>
    <property type="project" value="UniProtKB-KW"/>
</dbReference>
<dbReference type="EMBL" id="JAVRHS010000001">
    <property type="protein sequence ID" value="MDT0574897.1"/>
    <property type="molecule type" value="Genomic_DNA"/>
</dbReference>
<evidence type="ECO:0000313" key="4">
    <source>
        <dbReference type="EMBL" id="MDT0574897.1"/>
    </source>
</evidence>
<dbReference type="PROSITE" id="PS00211">
    <property type="entry name" value="ABC_TRANSPORTER_1"/>
    <property type="match status" value="1"/>
</dbReference>
<sequence length="211" mass="23314">MSFDIDIRHRIGSTAIAATCRSHDRLIALSGPSGVGKTTVLNCIAGLQKPEQGRIVIAGLTLFDSDSGIDLAPEKRRCGYVFQDNRLFLHRRVGANLVFGEALHPPQDRWITRDAVIELLGLAHLLERWPANLSGGEMKRVAIGRALLSAPRFLLLDEPLASVDQTRREEILTVVQRIRDDLAIPIIYVSHEAAELARLTSTIITMEPPAR</sequence>
<dbReference type="RefSeq" id="WP_311339455.1">
    <property type="nucleotide sequence ID" value="NZ_JAVRHS010000001.1"/>
</dbReference>
<reference evidence="4 5" key="1">
    <citation type="submission" date="2023-09" db="EMBL/GenBank/DDBJ databases">
        <authorList>
            <person name="Rey-Velasco X."/>
        </authorList>
    </citation>
    <scope>NUCLEOTIDE SEQUENCE [LARGE SCALE GENOMIC DNA]</scope>
    <source>
        <strain evidence="4 5">F390</strain>
    </source>
</reference>
<dbReference type="InterPro" id="IPR027417">
    <property type="entry name" value="P-loop_NTPase"/>
</dbReference>
<protein>
    <submittedName>
        <fullName evidence="4">ATP-binding cassette domain-containing protein</fullName>
    </submittedName>
</protein>
<name>A0ABU2ZE68_9SPHN</name>
<dbReference type="Pfam" id="PF00005">
    <property type="entry name" value="ABC_tran"/>
    <property type="match status" value="1"/>
</dbReference>